<proteinExistence type="predicted"/>
<sequence>MSRMVAGCYTQRSVTRFDKQKTSNPNSWTLVDSGADANFVSHTWASKCLSKTEGKPKVTQAVEQESAFVEQAIPGSNATISIQVRSQKDGKKRKPMWHGSSKRKGRTY</sequence>
<dbReference type="HOGENOM" id="CLU_2196146_0_0_1"/>
<feature type="compositionally biased region" description="Basic residues" evidence="1">
    <location>
        <begin position="90"/>
        <end position="108"/>
    </location>
</feature>
<gene>
    <name evidence="2" type="ORF">HCBG_01815</name>
</gene>
<evidence type="ECO:0000313" key="2">
    <source>
        <dbReference type="EMBL" id="EEH10170.1"/>
    </source>
</evidence>
<evidence type="ECO:0000256" key="1">
    <source>
        <dbReference type="SAM" id="MobiDB-lite"/>
    </source>
</evidence>
<keyword evidence="3" id="KW-1185">Reference proteome</keyword>
<dbReference type="Proteomes" id="UP000001631">
    <property type="component" value="Unassembled WGS sequence"/>
</dbReference>
<reference evidence="2" key="1">
    <citation type="submission" date="2009-02" db="EMBL/GenBank/DDBJ databases">
        <title>The Genome Sequence of Ajellomyces capsulatus strain G186AR.</title>
        <authorList>
            <consortium name="The Broad Institute Genome Sequencing Platform"/>
            <person name="Champion M."/>
            <person name="Cuomo C."/>
            <person name="Ma L.-J."/>
            <person name="Henn M.R."/>
            <person name="Sil A."/>
            <person name="Goldman B."/>
            <person name="Young S.K."/>
            <person name="Kodira C.D."/>
            <person name="Zeng Q."/>
            <person name="Koehrsen M."/>
            <person name="Alvarado L."/>
            <person name="Berlin A."/>
            <person name="Borenstein D."/>
            <person name="Chen Z."/>
            <person name="Engels R."/>
            <person name="Freedman E."/>
            <person name="Gellesch M."/>
            <person name="Goldberg J."/>
            <person name="Griggs A."/>
            <person name="Gujja S."/>
            <person name="Heiman D."/>
            <person name="Hepburn T."/>
            <person name="Howarth C."/>
            <person name="Jen D."/>
            <person name="Larson L."/>
            <person name="Lewis B."/>
            <person name="Mehta T."/>
            <person name="Park D."/>
            <person name="Pearson M."/>
            <person name="Roberts A."/>
            <person name="Saif S."/>
            <person name="Shea T."/>
            <person name="Shenoy N."/>
            <person name="Sisk P."/>
            <person name="Stolte C."/>
            <person name="Sykes S."/>
            <person name="Walk T."/>
            <person name="White J."/>
            <person name="Yandava C."/>
            <person name="Klein B."/>
            <person name="McEwen J.G."/>
            <person name="Puccia R."/>
            <person name="Goldman G.H."/>
            <person name="Felipe M.S."/>
            <person name="Nino-Vega G."/>
            <person name="San-Blas G."/>
            <person name="Taylor J."/>
            <person name="Mendoza L."/>
            <person name="Galagan J."/>
            <person name="Nusbaum C."/>
            <person name="Birren B."/>
        </authorList>
    </citation>
    <scope>NUCLEOTIDE SEQUENCE</scope>
    <source>
        <strain evidence="2">G186AR</strain>
    </source>
</reference>
<accession>C0NFZ9</accession>
<organism evidence="2 3">
    <name type="scientific">Ajellomyces capsulatus (strain G186AR / H82 / ATCC MYA-2454 / RMSCC 2432)</name>
    <name type="common">Darling's disease fungus</name>
    <name type="synonym">Histoplasma capsulatum</name>
    <dbReference type="NCBI Taxonomy" id="447093"/>
    <lineage>
        <taxon>Eukaryota</taxon>
        <taxon>Fungi</taxon>
        <taxon>Dikarya</taxon>
        <taxon>Ascomycota</taxon>
        <taxon>Pezizomycotina</taxon>
        <taxon>Eurotiomycetes</taxon>
        <taxon>Eurotiomycetidae</taxon>
        <taxon>Onygenales</taxon>
        <taxon>Ajellomycetaceae</taxon>
        <taxon>Histoplasma</taxon>
    </lineage>
</organism>
<dbReference type="InParanoid" id="C0NFZ9"/>
<name>C0NFZ9_AJECG</name>
<dbReference type="GeneID" id="69034831"/>
<protein>
    <submittedName>
        <fullName evidence="2">Uncharacterized protein</fullName>
    </submittedName>
</protein>
<dbReference type="AlphaFoldDB" id="C0NFZ9"/>
<dbReference type="RefSeq" id="XP_045290650.1">
    <property type="nucleotide sequence ID" value="XM_045428864.1"/>
</dbReference>
<evidence type="ECO:0000313" key="3">
    <source>
        <dbReference type="Proteomes" id="UP000001631"/>
    </source>
</evidence>
<dbReference type="EMBL" id="GG663364">
    <property type="protein sequence ID" value="EEH10170.1"/>
    <property type="molecule type" value="Genomic_DNA"/>
</dbReference>
<feature type="region of interest" description="Disordered" evidence="1">
    <location>
        <begin position="80"/>
        <end position="108"/>
    </location>
</feature>